<dbReference type="InterPro" id="IPR005511">
    <property type="entry name" value="SMP-30"/>
</dbReference>
<reference evidence="3" key="1">
    <citation type="journal article" date="2014" name="Int. J. Syst. Evol. Microbiol.">
        <title>Complete genome of a new Firmicutes species belonging to the dominant human colonic microbiota ('Ruminococcus bicirculans') reveals two chromosomes and a selective capacity to utilize plant glucans.</title>
        <authorList>
            <consortium name="NISC Comparative Sequencing Program"/>
            <person name="Wegmann U."/>
            <person name="Louis P."/>
            <person name="Goesmann A."/>
            <person name="Henrissat B."/>
            <person name="Duncan S.H."/>
            <person name="Flint H.J."/>
        </authorList>
    </citation>
    <scope>NUCLEOTIDE SEQUENCE</scope>
    <source>
        <strain evidence="3">NBRC 107169</strain>
    </source>
</reference>
<protein>
    <submittedName>
        <fullName evidence="3">Gluconolactonase</fullName>
    </submittedName>
</protein>
<comment type="caution">
    <text evidence="3">The sequence shown here is derived from an EMBL/GenBank/DDBJ whole genome shotgun (WGS) entry which is preliminary data.</text>
</comment>
<comment type="similarity">
    <text evidence="1">Belongs to the SMP-30/CGR1 family.</text>
</comment>
<evidence type="ECO:0000313" key="3">
    <source>
        <dbReference type="EMBL" id="GLQ17906.1"/>
    </source>
</evidence>
<dbReference type="RefSeq" id="WP_284364376.1">
    <property type="nucleotide sequence ID" value="NZ_BSNI01000002.1"/>
</dbReference>
<organism evidence="3 4">
    <name type="scientific">Maritalea porphyrae</name>
    <dbReference type="NCBI Taxonomy" id="880732"/>
    <lineage>
        <taxon>Bacteria</taxon>
        <taxon>Pseudomonadati</taxon>
        <taxon>Pseudomonadota</taxon>
        <taxon>Alphaproteobacteria</taxon>
        <taxon>Hyphomicrobiales</taxon>
        <taxon>Devosiaceae</taxon>
        <taxon>Maritalea</taxon>
    </lineage>
</organism>
<dbReference type="PRINTS" id="PR01790">
    <property type="entry name" value="SMP30FAMILY"/>
</dbReference>
<dbReference type="PANTHER" id="PTHR10907">
    <property type="entry name" value="REGUCALCIN"/>
    <property type="match status" value="1"/>
</dbReference>
<dbReference type="Gene3D" id="2.120.10.30">
    <property type="entry name" value="TolB, C-terminal domain"/>
    <property type="match status" value="1"/>
</dbReference>
<name>A0ABQ5URK2_9HYPH</name>
<dbReference type="InterPro" id="IPR013658">
    <property type="entry name" value="SGL"/>
</dbReference>
<reference evidence="3" key="2">
    <citation type="submission" date="2023-01" db="EMBL/GenBank/DDBJ databases">
        <title>Draft genome sequence of Maritalea porphyrae strain NBRC 107169.</title>
        <authorList>
            <person name="Sun Q."/>
            <person name="Mori K."/>
        </authorList>
    </citation>
    <scope>NUCLEOTIDE SEQUENCE</scope>
    <source>
        <strain evidence="3">NBRC 107169</strain>
    </source>
</reference>
<evidence type="ECO:0000259" key="2">
    <source>
        <dbReference type="Pfam" id="PF08450"/>
    </source>
</evidence>
<proteinExistence type="inferred from homology"/>
<dbReference type="Pfam" id="PF08450">
    <property type="entry name" value="SGL"/>
    <property type="match status" value="1"/>
</dbReference>
<gene>
    <name evidence="3" type="ORF">GCM10007879_21550</name>
</gene>
<dbReference type="Proteomes" id="UP001161405">
    <property type="component" value="Unassembled WGS sequence"/>
</dbReference>
<sequence length="290" mass="32236">MQFDVFDDHKCSLGEGPLWHPETGDFFWFDIDKKLMFKRVPNVAGKNVNQTEQIHFFRHVSAAGWLDSDHLLVADELGLFKFNHITKQETRIADIEKDNPITRSNDGRADPFGGFWIGTMGKNAEAEAGAIYRFYRGEVRQLFEKVSIPNSICFSPDGKTAYFADTVTKKIMQVALEQQNGWPVGEPQVFADLTADELNPDGSVVDAKGHLWNAQWGANRVAEYDQNGAFLRAIDLPASQITCPSFGGENLVQLIITSAKIGLGDSEELAGATFSVSLNVKGQKEHRVVL</sequence>
<dbReference type="PANTHER" id="PTHR10907:SF47">
    <property type="entry name" value="REGUCALCIN"/>
    <property type="match status" value="1"/>
</dbReference>
<dbReference type="InterPro" id="IPR011042">
    <property type="entry name" value="6-blade_b-propeller_TolB-like"/>
</dbReference>
<accession>A0ABQ5URK2</accession>
<feature type="domain" description="SMP-30/Gluconolactonase/LRE-like region" evidence="2">
    <location>
        <begin position="13"/>
        <end position="259"/>
    </location>
</feature>
<dbReference type="SUPFAM" id="SSF63829">
    <property type="entry name" value="Calcium-dependent phosphotriesterase"/>
    <property type="match status" value="1"/>
</dbReference>
<evidence type="ECO:0000256" key="1">
    <source>
        <dbReference type="ARBA" id="ARBA00008853"/>
    </source>
</evidence>
<keyword evidence="4" id="KW-1185">Reference proteome</keyword>
<dbReference type="EMBL" id="BSNI01000002">
    <property type="protein sequence ID" value="GLQ17906.1"/>
    <property type="molecule type" value="Genomic_DNA"/>
</dbReference>
<evidence type="ECO:0000313" key="4">
    <source>
        <dbReference type="Proteomes" id="UP001161405"/>
    </source>
</evidence>